<proteinExistence type="predicted"/>
<gene>
    <name evidence="2" type="ORF">ACFO4N_12590</name>
</gene>
<reference evidence="3" key="1">
    <citation type="journal article" date="2019" name="Int. J. Syst. Evol. Microbiol.">
        <title>The Global Catalogue of Microorganisms (GCM) 10K type strain sequencing project: providing services to taxonomists for standard genome sequencing and annotation.</title>
        <authorList>
            <consortium name="The Broad Institute Genomics Platform"/>
            <consortium name="The Broad Institute Genome Sequencing Center for Infectious Disease"/>
            <person name="Wu L."/>
            <person name="Ma J."/>
        </authorList>
    </citation>
    <scope>NUCLEOTIDE SEQUENCE [LARGE SCALE GENOMIC DNA]</scope>
    <source>
        <strain evidence="3">CGMCC 1.16306</strain>
    </source>
</reference>
<evidence type="ECO:0000259" key="1">
    <source>
        <dbReference type="Pfam" id="PF01636"/>
    </source>
</evidence>
<dbReference type="SUPFAM" id="SSF56112">
    <property type="entry name" value="Protein kinase-like (PK-like)"/>
    <property type="match status" value="1"/>
</dbReference>
<protein>
    <submittedName>
        <fullName evidence="2">Phosphotransferase family protein</fullName>
    </submittedName>
</protein>
<evidence type="ECO:0000313" key="3">
    <source>
        <dbReference type="Proteomes" id="UP001596022"/>
    </source>
</evidence>
<dbReference type="InterPro" id="IPR051678">
    <property type="entry name" value="AGP_Transferase"/>
</dbReference>
<comment type="caution">
    <text evidence="2">The sequence shown here is derived from an EMBL/GenBank/DDBJ whole genome shotgun (WGS) entry which is preliminary data.</text>
</comment>
<dbReference type="Pfam" id="PF01636">
    <property type="entry name" value="APH"/>
    <property type="match status" value="1"/>
</dbReference>
<dbReference type="EMBL" id="JBHSFW010000009">
    <property type="protein sequence ID" value="MFC4619551.1"/>
    <property type="molecule type" value="Genomic_DNA"/>
</dbReference>
<dbReference type="RefSeq" id="WP_376846642.1">
    <property type="nucleotide sequence ID" value="NZ_JBHSFW010000009.1"/>
</dbReference>
<dbReference type="InterPro" id="IPR002575">
    <property type="entry name" value="Aminoglycoside_PTrfase"/>
</dbReference>
<dbReference type="PANTHER" id="PTHR21310">
    <property type="entry name" value="AMINOGLYCOSIDE PHOSPHOTRANSFERASE-RELATED-RELATED"/>
    <property type="match status" value="1"/>
</dbReference>
<name>A0ABV9GQG9_9BACL</name>
<dbReference type="InterPro" id="IPR011009">
    <property type="entry name" value="Kinase-like_dom_sf"/>
</dbReference>
<dbReference type="Proteomes" id="UP001596022">
    <property type="component" value="Unassembled WGS sequence"/>
</dbReference>
<dbReference type="PANTHER" id="PTHR21310:SF15">
    <property type="entry name" value="AMINOGLYCOSIDE PHOSPHOTRANSFERASE DOMAIN-CONTAINING PROTEIN"/>
    <property type="match status" value="1"/>
</dbReference>
<keyword evidence="3" id="KW-1185">Reference proteome</keyword>
<dbReference type="Gene3D" id="3.90.1200.10">
    <property type="match status" value="1"/>
</dbReference>
<sequence>MKENWERSKPFHLLSKQEIEGMLQSFLPNKRLASFELMGGGFSNSNYKMQVESICKPLVLRITKQEVGKVEHALHSKLHKRLPVPEIYYSERHGDQSFAIMEWKEGVQLKEVMVGKDVDAIRQTAFSVGYWLSEIRKHRFEKSGFFNETLEVNDPLKIAPESFLSLMEEFLIDGQTGRWLGKELTSRVWDFAQRNNRVLEDIDVEPALVHSDFNGLNILVDEKSEVAGIIDWEFAFAGPIYVDIGNLLRYRDFSCFNEFKRAFIEGLQSGGITLPNHWEKIAELVDLIALCSMLNNNFGGTNRINDITQLITQTLSRWND</sequence>
<dbReference type="Gene3D" id="3.30.200.150">
    <property type="match status" value="1"/>
</dbReference>
<feature type="domain" description="Aminoglycoside phosphotransferase" evidence="1">
    <location>
        <begin position="37"/>
        <end position="283"/>
    </location>
</feature>
<organism evidence="2 3">
    <name type="scientific">Camelliibacillus cellulosilyticus</name>
    <dbReference type="NCBI Taxonomy" id="2174486"/>
    <lineage>
        <taxon>Bacteria</taxon>
        <taxon>Bacillati</taxon>
        <taxon>Bacillota</taxon>
        <taxon>Bacilli</taxon>
        <taxon>Bacillales</taxon>
        <taxon>Sporolactobacillaceae</taxon>
        <taxon>Camelliibacillus</taxon>
    </lineage>
</organism>
<evidence type="ECO:0000313" key="2">
    <source>
        <dbReference type="EMBL" id="MFC4619551.1"/>
    </source>
</evidence>
<accession>A0ABV9GQG9</accession>